<dbReference type="EMBL" id="JAVDQH010000012">
    <property type="protein sequence ID" value="MDR6245160.1"/>
    <property type="molecule type" value="Genomic_DNA"/>
</dbReference>
<dbReference type="PANTHER" id="PTHR43280:SF28">
    <property type="entry name" value="HTH-TYPE TRANSCRIPTIONAL ACTIVATOR RHAS"/>
    <property type="match status" value="1"/>
</dbReference>
<dbReference type="PRINTS" id="PR00032">
    <property type="entry name" value="HTHARAC"/>
</dbReference>
<dbReference type="InterPro" id="IPR037923">
    <property type="entry name" value="HTH-like"/>
</dbReference>
<keyword evidence="1" id="KW-0805">Transcription regulation</keyword>
<dbReference type="Proteomes" id="UP001185028">
    <property type="component" value="Unassembled WGS sequence"/>
</dbReference>
<evidence type="ECO:0000259" key="4">
    <source>
        <dbReference type="PROSITE" id="PS01124"/>
    </source>
</evidence>
<comment type="caution">
    <text evidence="5">The sequence shown here is derived from an EMBL/GenBank/DDBJ whole genome shotgun (WGS) entry which is preliminary data.</text>
</comment>
<reference evidence="5 6" key="1">
    <citation type="submission" date="2023-07" db="EMBL/GenBank/DDBJ databases">
        <title>Genomic Encyclopedia of Type Strains, Phase IV (KMG-IV): sequencing the most valuable type-strain genomes for metagenomic binning, comparative biology and taxonomic classification.</title>
        <authorList>
            <person name="Goeker M."/>
        </authorList>
    </citation>
    <scope>NUCLEOTIDE SEQUENCE [LARGE SCALE GENOMIC DNA]</scope>
    <source>
        <strain evidence="5 6">DSM 22170</strain>
    </source>
</reference>
<proteinExistence type="predicted"/>
<dbReference type="Pfam" id="PF12833">
    <property type="entry name" value="HTH_18"/>
    <property type="match status" value="1"/>
</dbReference>
<dbReference type="CDD" id="cd02208">
    <property type="entry name" value="cupin_RmlC-like"/>
    <property type="match status" value="1"/>
</dbReference>
<dbReference type="InterPro" id="IPR013096">
    <property type="entry name" value="Cupin_2"/>
</dbReference>
<evidence type="ECO:0000256" key="2">
    <source>
        <dbReference type="ARBA" id="ARBA00023125"/>
    </source>
</evidence>
<organism evidence="5 6">
    <name type="scientific">Paenibacillus hunanensis</name>
    <dbReference type="NCBI Taxonomy" id="539262"/>
    <lineage>
        <taxon>Bacteria</taxon>
        <taxon>Bacillati</taxon>
        <taxon>Bacillota</taxon>
        <taxon>Bacilli</taxon>
        <taxon>Bacillales</taxon>
        <taxon>Paenibacillaceae</taxon>
        <taxon>Paenibacillus</taxon>
    </lineage>
</organism>
<gene>
    <name evidence="5" type="ORF">JOC58_003059</name>
</gene>
<dbReference type="InterPro" id="IPR009057">
    <property type="entry name" value="Homeodomain-like_sf"/>
</dbReference>
<evidence type="ECO:0000313" key="6">
    <source>
        <dbReference type="Proteomes" id="UP001185028"/>
    </source>
</evidence>
<evidence type="ECO:0000256" key="1">
    <source>
        <dbReference type="ARBA" id="ARBA00023015"/>
    </source>
</evidence>
<sequence length="313" mass="36093">MQSFEPLRERLREDRIHGSLMYPVSIYEMGNLHDDIILECHWHEEPEFIIVTEGKALFQVGAVSCVVNAGEAIFVNSGEIHTAYQIDDSVCSFAAIVFGMSLLDSSSYDTIQASYLDPLLSRDTHALLHIDGAAHWQQDMLRLLQQIVHVNLNRPVAYELTTKAYLCLIISMMYEHMDHQREPAPAIAYDRIERLKTVLGHIHEHYGQPLRLRELSEQVNMSEGHFCRFFKSMTQKSPIDYINRYRTQQACRLLKSSDRKIVDISLEVGFDSLSYFISVFKQHHGCTPSQYRKELHRLYAGRTTELMVDAGLK</sequence>
<dbReference type="SUPFAM" id="SSF46689">
    <property type="entry name" value="Homeodomain-like"/>
    <property type="match status" value="2"/>
</dbReference>
<dbReference type="InterPro" id="IPR018060">
    <property type="entry name" value="HTH_AraC"/>
</dbReference>
<feature type="domain" description="HTH araC/xylS-type" evidence="4">
    <location>
        <begin position="196"/>
        <end position="294"/>
    </location>
</feature>
<protein>
    <submittedName>
        <fullName evidence="5">AraC-like DNA-binding protein</fullName>
    </submittedName>
</protein>
<keyword evidence="2" id="KW-0238">DNA-binding</keyword>
<keyword evidence="3" id="KW-0804">Transcription</keyword>
<dbReference type="Gene3D" id="2.60.120.10">
    <property type="entry name" value="Jelly Rolls"/>
    <property type="match status" value="1"/>
</dbReference>
<dbReference type="Gene3D" id="1.10.10.60">
    <property type="entry name" value="Homeodomain-like"/>
    <property type="match status" value="2"/>
</dbReference>
<keyword evidence="6" id="KW-1185">Reference proteome</keyword>
<evidence type="ECO:0000313" key="5">
    <source>
        <dbReference type="EMBL" id="MDR6245160.1"/>
    </source>
</evidence>
<dbReference type="RefSeq" id="WP_188776543.1">
    <property type="nucleotide sequence ID" value="NZ_BMMB01000007.1"/>
</dbReference>
<accession>A0ABU1J0X1</accession>
<name>A0ABU1J0X1_9BACL</name>
<dbReference type="SUPFAM" id="SSF51215">
    <property type="entry name" value="Regulatory protein AraC"/>
    <property type="match status" value="1"/>
</dbReference>
<evidence type="ECO:0000256" key="3">
    <source>
        <dbReference type="ARBA" id="ARBA00023163"/>
    </source>
</evidence>
<dbReference type="PROSITE" id="PS01124">
    <property type="entry name" value="HTH_ARAC_FAMILY_2"/>
    <property type="match status" value="1"/>
</dbReference>
<dbReference type="InterPro" id="IPR020449">
    <property type="entry name" value="Tscrpt_reg_AraC-type_HTH"/>
</dbReference>
<dbReference type="InterPro" id="IPR014710">
    <property type="entry name" value="RmlC-like_jellyroll"/>
</dbReference>
<dbReference type="SMART" id="SM00342">
    <property type="entry name" value="HTH_ARAC"/>
    <property type="match status" value="1"/>
</dbReference>
<dbReference type="PANTHER" id="PTHR43280">
    <property type="entry name" value="ARAC-FAMILY TRANSCRIPTIONAL REGULATOR"/>
    <property type="match status" value="1"/>
</dbReference>
<dbReference type="Pfam" id="PF07883">
    <property type="entry name" value="Cupin_2"/>
    <property type="match status" value="1"/>
</dbReference>